<name>A0AAD0PWD3_PSEAV</name>
<dbReference type="GeneID" id="39474195"/>
<reference evidence="1 2" key="1">
    <citation type="journal article" date="2011" name="PLoS Pathog.">
        <title>Dynamic evolution of pathogenicity revealed by sequencing and comparative genomics of 19 Pseudomonas syringae isolates.</title>
        <authorList>
            <person name="Baltrus D.A."/>
            <person name="Nishimura M.T."/>
            <person name="Romanchuk A."/>
            <person name="Chang J.H."/>
            <person name="Mukhtar M.S."/>
            <person name="Cherkis K."/>
            <person name="Roach J."/>
            <person name="Grant S.R."/>
            <person name="Jones C.D."/>
            <person name="Dangl J.L."/>
        </authorList>
    </citation>
    <scope>NUCLEOTIDE SEQUENCE [LARGE SCALE GENOMIC DNA]</scope>
    <source>
        <strain evidence="1 2">M301315</strain>
    </source>
</reference>
<keyword evidence="1" id="KW-0614">Plasmid</keyword>
<sequence length="137" mass="15040">MEKLEAPFSQPIAHALNQSQVGVGKGMVIHPFTCVNRGDGQHGEEGGDTGVLIATLQGWVCPHCDYTQHWAHPVMASSTPPGLPDWLQKHRDDQVPEILINRLKAYRMLQARRPGAAGVGEMIDALEARRQQIDQSA</sequence>
<organism evidence="1 2">
    <name type="scientific">Pseudomonas amygdali pv. lachrymans str. M301315</name>
    <dbReference type="NCBI Taxonomy" id="629260"/>
    <lineage>
        <taxon>Bacteria</taxon>
        <taxon>Pseudomonadati</taxon>
        <taxon>Pseudomonadota</taxon>
        <taxon>Gammaproteobacteria</taxon>
        <taxon>Pseudomonadales</taxon>
        <taxon>Pseudomonadaceae</taxon>
        <taxon>Pseudomonas</taxon>
        <taxon>Pseudomonas amygdali</taxon>
    </lineage>
</organism>
<dbReference type="RefSeq" id="WP_005741708.1">
    <property type="nucleotide sequence ID" value="NZ_CP031226.1"/>
</dbReference>
<accession>A0AAD0PWD3</accession>
<dbReference type="EMBL" id="CP031226">
    <property type="protein sequence ID" value="AXH59970.1"/>
    <property type="molecule type" value="Genomic_DNA"/>
</dbReference>
<proteinExistence type="predicted"/>
<evidence type="ECO:0000313" key="2">
    <source>
        <dbReference type="Proteomes" id="UP000006426"/>
    </source>
</evidence>
<dbReference type="AlphaFoldDB" id="A0AAD0PWD3"/>
<protein>
    <submittedName>
        <fullName evidence="1">Uncharacterized protein</fullName>
    </submittedName>
</protein>
<geneLocation type="plasmid" evidence="2">
    <name>pmppla107</name>
</geneLocation>
<evidence type="ECO:0000313" key="1">
    <source>
        <dbReference type="EMBL" id="AXH59970.1"/>
    </source>
</evidence>
<dbReference type="Proteomes" id="UP000006426">
    <property type="component" value="Plasmid pmppla107"/>
</dbReference>
<gene>
    <name evidence="1" type="ORF">PLA107_032610</name>
</gene>